<feature type="compositionally biased region" description="Low complexity" evidence="1">
    <location>
        <begin position="447"/>
        <end position="458"/>
    </location>
</feature>
<feature type="domain" description="C2" evidence="2">
    <location>
        <begin position="10"/>
        <end position="131"/>
    </location>
</feature>
<evidence type="ECO:0000259" key="2">
    <source>
        <dbReference type="PROSITE" id="PS50004"/>
    </source>
</evidence>
<feature type="compositionally biased region" description="Low complexity" evidence="1">
    <location>
        <begin position="315"/>
        <end position="326"/>
    </location>
</feature>
<dbReference type="InterPro" id="IPR037791">
    <property type="entry name" value="C2_fungal_Inn1"/>
</dbReference>
<feature type="region of interest" description="Disordered" evidence="1">
    <location>
        <begin position="678"/>
        <end position="702"/>
    </location>
</feature>
<feature type="compositionally biased region" description="Low complexity" evidence="1">
    <location>
        <begin position="536"/>
        <end position="554"/>
    </location>
</feature>
<keyword evidence="4" id="KW-1185">Reference proteome</keyword>
<evidence type="ECO:0000256" key="1">
    <source>
        <dbReference type="SAM" id="MobiDB-lite"/>
    </source>
</evidence>
<dbReference type="PANTHER" id="PTHR47052:SF3">
    <property type="entry name" value="INGRESSION PROTEIN 1"/>
    <property type="match status" value="1"/>
</dbReference>
<accession>A0A8H7THU0</accession>
<dbReference type="CDD" id="cd08681">
    <property type="entry name" value="C2_fungal_Inn1p-like"/>
    <property type="match status" value="1"/>
</dbReference>
<feature type="region of interest" description="Disordered" evidence="1">
    <location>
        <begin position="155"/>
        <end position="661"/>
    </location>
</feature>
<name>A0A8H7THU0_9HELO</name>
<protein>
    <recommendedName>
        <fullName evidence="2">C2 domain-containing protein</fullName>
    </recommendedName>
</protein>
<feature type="compositionally biased region" description="Polar residues" evidence="1">
    <location>
        <begin position="624"/>
        <end position="633"/>
    </location>
</feature>
<proteinExistence type="predicted"/>
<gene>
    <name evidence="3" type="ORF">IFR04_007471</name>
</gene>
<feature type="compositionally biased region" description="Polar residues" evidence="1">
    <location>
        <begin position="906"/>
        <end position="916"/>
    </location>
</feature>
<dbReference type="SMART" id="SM00239">
    <property type="entry name" value="C2"/>
    <property type="match status" value="1"/>
</dbReference>
<reference evidence="3" key="1">
    <citation type="submission" date="2021-02" db="EMBL/GenBank/DDBJ databases">
        <title>Genome sequence Cadophora malorum strain M34.</title>
        <authorList>
            <person name="Stefanovic E."/>
            <person name="Vu D."/>
            <person name="Scully C."/>
            <person name="Dijksterhuis J."/>
            <person name="Roader J."/>
            <person name="Houbraken J."/>
        </authorList>
    </citation>
    <scope>NUCLEOTIDE SEQUENCE</scope>
    <source>
        <strain evidence="3">M34</strain>
    </source>
</reference>
<dbReference type="PANTHER" id="PTHR47052">
    <property type="entry name" value="CONSERVED SERINE PROLINE-RICH PROTEIN (AFU_ORTHOLOGUE AFUA_2G01790)"/>
    <property type="match status" value="1"/>
</dbReference>
<feature type="compositionally biased region" description="Low complexity" evidence="1">
    <location>
        <begin position="586"/>
        <end position="595"/>
    </location>
</feature>
<feature type="compositionally biased region" description="Pro residues" evidence="1">
    <location>
        <begin position="388"/>
        <end position="400"/>
    </location>
</feature>
<feature type="compositionally biased region" description="Polar residues" evidence="1">
    <location>
        <begin position="779"/>
        <end position="793"/>
    </location>
</feature>
<dbReference type="AlphaFoldDB" id="A0A8H7THU0"/>
<feature type="compositionally biased region" description="Polar residues" evidence="1">
    <location>
        <begin position="417"/>
        <end position="434"/>
    </location>
</feature>
<feature type="compositionally biased region" description="Basic and acidic residues" evidence="1">
    <location>
        <begin position="353"/>
        <end position="369"/>
    </location>
</feature>
<dbReference type="InterPro" id="IPR052981">
    <property type="entry name" value="Ingression_C2_domain"/>
</dbReference>
<dbReference type="PROSITE" id="PS50004">
    <property type="entry name" value="C2"/>
    <property type="match status" value="1"/>
</dbReference>
<dbReference type="OrthoDB" id="270970at2759"/>
<sequence length="1010" mass="110311">MASKTKLNGLNGAHTAGIFSDMTVDGPEIGTLVLIVDRAKNLPNRKTIGKQDPYCAARLGKEAKKTDTDRRGGQTPRWDQELRYTVHDSPDYYQLKVSVFNDDKKTDLIGETWVDLKEVVVPGGGQNDLWHNLSCKGKYAGEIRIEITYYDSRPKQEKPEKVRPIATNSVDEGSRDSLKGPRQQKAAVKRRPLPSDPVTGAPASPVTVPDHVQTPPRGYPPSPSVAPDHIPIPSRGYQSTPGGIPDHVQTPPRGYQTPPTAIPEHVQTPQRGYQSPGYIPNQSPLQSMEYATAPANYSPSQGYGDDWHANMIGYGQSPGSLSAASPSQPPQNDRYDSYDPASRSDYSYSNSTEHYRGEEEHSDPRDLYNPRRQQSPYELPQPDEFGSPPSPGGPPPPPPAHRTRAGSSHVSPHPLESQGSYGFSQDNRSPNPYGTPTHEGHRHSVPSQSQSNSYQAYSPDKTQEQFRRSANGGYQQSPPRHQSYDSRYHGDYGSMQPTVEDAPPSPGGSYAGIRNGSRVSQHDERRYDQVPSPAPLNLSGRGSSASGRNSASNAPTPTHQYSNSSSGYANNNSQHSFRDRSQPDMSVSSRPSYSSMQQQDHHRRPSEDPMGGATNYQRPRGQSEDQMGSSSGYQRPRGQSEDQMGMSNYALPPVPATLVPGMDPMIAQEISERIYDEKRASYNQGAGNSARGRYQNSPQYQQNKPKLLSYQENDAAFVPAAATYDDRQSRFSTATVPVVKPRAISPDPRPMRKSVSPSPRPSDDTRRLSGIPFGPDSYNALNPSLAGSASTPSLSAAYDTKIIDPDAKIITHDGREIDPSDHIPESNYAPLLESKGPKYASQLPDRNYRPPPSGPQPISATGRRPLRQAGRPQSMATSSPIYMSNTPTHDPVPPTGRNRLQKKANRTSAHPTQGSSPLAPITPYQDNSYAQRSLPRAHSTDFHPNENYAPNYGGSPGYRGSAGPPPIPAKVPMGMNGPPPPQPGGGDAWALLEEMKSIDLGHGRARRRGY</sequence>
<dbReference type="EMBL" id="JAFJYH010000106">
    <property type="protein sequence ID" value="KAG4419420.1"/>
    <property type="molecule type" value="Genomic_DNA"/>
</dbReference>
<dbReference type="InterPro" id="IPR000008">
    <property type="entry name" value="C2_dom"/>
</dbReference>
<dbReference type="SUPFAM" id="SSF49562">
    <property type="entry name" value="C2 domain (Calcium/lipid-binding domain, CaLB)"/>
    <property type="match status" value="1"/>
</dbReference>
<evidence type="ECO:0000313" key="3">
    <source>
        <dbReference type="EMBL" id="KAG4419420.1"/>
    </source>
</evidence>
<evidence type="ECO:0000313" key="4">
    <source>
        <dbReference type="Proteomes" id="UP000664132"/>
    </source>
</evidence>
<feature type="compositionally biased region" description="Polar residues" evidence="1">
    <location>
        <begin position="874"/>
        <end position="888"/>
    </location>
</feature>
<dbReference type="InterPro" id="IPR035892">
    <property type="entry name" value="C2_domain_sf"/>
</dbReference>
<feature type="region of interest" description="Disordered" evidence="1">
    <location>
        <begin position="810"/>
        <end position="989"/>
    </location>
</feature>
<dbReference type="Proteomes" id="UP000664132">
    <property type="component" value="Unassembled WGS sequence"/>
</dbReference>
<feature type="compositionally biased region" description="Low complexity" evidence="1">
    <location>
        <begin position="561"/>
        <end position="573"/>
    </location>
</feature>
<comment type="caution">
    <text evidence="3">The sequence shown here is derived from an EMBL/GenBank/DDBJ whole genome shotgun (WGS) entry which is preliminary data.</text>
</comment>
<organism evidence="3 4">
    <name type="scientific">Cadophora malorum</name>
    <dbReference type="NCBI Taxonomy" id="108018"/>
    <lineage>
        <taxon>Eukaryota</taxon>
        <taxon>Fungi</taxon>
        <taxon>Dikarya</taxon>
        <taxon>Ascomycota</taxon>
        <taxon>Pezizomycotina</taxon>
        <taxon>Leotiomycetes</taxon>
        <taxon>Helotiales</taxon>
        <taxon>Ploettnerulaceae</taxon>
        <taxon>Cadophora</taxon>
    </lineage>
</organism>
<dbReference type="Gene3D" id="2.60.40.150">
    <property type="entry name" value="C2 domain"/>
    <property type="match status" value="1"/>
</dbReference>
<dbReference type="Pfam" id="PF00168">
    <property type="entry name" value="C2"/>
    <property type="match status" value="1"/>
</dbReference>
<feature type="region of interest" description="Disordered" evidence="1">
    <location>
        <begin position="733"/>
        <end position="793"/>
    </location>
</feature>
<feature type="compositionally biased region" description="Basic and acidic residues" evidence="1">
    <location>
        <begin position="810"/>
        <end position="824"/>
    </location>
</feature>